<evidence type="ECO:0000256" key="1">
    <source>
        <dbReference type="SAM" id="MobiDB-lite"/>
    </source>
</evidence>
<feature type="compositionally biased region" description="Polar residues" evidence="1">
    <location>
        <begin position="1"/>
        <end position="24"/>
    </location>
</feature>
<dbReference type="AlphaFoldDB" id="A0AAE3SVP2"/>
<dbReference type="EMBL" id="JANFPI010000002">
    <property type="protein sequence ID" value="MCX8996595.1"/>
    <property type="molecule type" value="Genomic_DNA"/>
</dbReference>
<name>A0AAE3SVP2_9HYPH</name>
<accession>A0AAE3SVP2</accession>
<gene>
    <name evidence="2" type="ORF">NOF55_05705</name>
</gene>
<proteinExistence type="predicted"/>
<organism evidence="2 3">
    <name type="scientific">Ectorhizobium quercum</name>
    <dbReference type="NCBI Taxonomy" id="2965071"/>
    <lineage>
        <taxon>Bacteria</taxon>
        <taxon>Pseudomonadati</taxon>
        <taxon>Pseudomonadota</taxon>
        <taxon>Alphaproteobacteria</taxon>
        <taxon>Hyphomicrobiales</taxon>
        <taxon>Rhizobiaceae</taxon>
        <taxon>Ectorhizobium</taxon>
    </lineage>
</organism>
<dbReference type="RefSeq" id="WP_306410381.1">
    <property type="nucleotide sequence ID" value="NZ_JANFPI010000002.1"/>
</dbReference>
<sequence length="87" mass="9773">MVTQTSMPASPENSPTSHPLNTPESIERLATEWRRHGDIDLPHSYYVEQVKLSLAGKKKKAASEEASKRRQAPYESSDCFRAWALGD</sequence>
<keyword evidence="3" id="KW-1185">Reference proteome</keyword>
<evidence type="ECO:0000313" key="3">
    <source>
        <dbReference type="Proteomes" id="UP001208771"/>
    </source>
</evidence>
<comment type="caution">
    <text evidence="2">The sequence shown here is derived from an EMBL/GenBank/DDBJ whole genome shotgun (WGS) entry which is preliminary data.</text>
</comment>
<protein>
    <submittedName>
        <fullName evidence="2">Uncharacterized protein</fullName>
    </submittedName>
</protein>
<reference evidence="2" key="1">
    <citation type="submission" date="2022-07" db="EMBL/GenBank/DDBJ databases">
        <title>Ectorhizobium quercum gen.nov., sp. nov.</title>
        <authorList>
            <person name="Ma T."/>
            <person name="Li Y."/>
        </authorList>
    </citation>
    <scope>NUCLEOTIDE SEQUENCE</scope>
    <source>
        <strain evidence="2">BDR2-2</strain>
    </source>
</reference>
<dbReference type="Proteomes" id="UP001208771">
    <property type="component" value="Unassembled WGS sequence"/>
</dbReference>
<evidence type="ECO:0000313" key="2">
    <source>
        <dbReference type="EMBL" id="MCX8996595.1"/>
    </source>
</evidence>
<feature type="region of interest" description="Disordered" evidence="1">
    <location>
        <begin position="1"/>
        <end position="25"/>
    </location>
</feature>